<evidence type="ECO:0000313" key="1">
    <source>
        <dbReference type="EMBL" id="KAH9479146.1"/>
    </source>
</evidence>
<sequence>MGLWRLCSFASNIVESEYSQRQQPYYFPDKNDSRNVWFYENARPSRDGTWDVDTANLVRSADNIDSENMFARTSALVLALPLLAAASAVPRTDGPSNQCNTGPVQCCNSLLSSTSSTSNSLLGLLGIVLGDITGLLGRSTLPVNCSPLSVVGIGGNSCSTQPVCCTNNQFNGLINLGCSPININL</sequence>
<reference evidence="1" key="1">
    <citation type="submission" date="2021-10" db="EMBL/GenBank/DDBJ databases">
        <title>Psilocybe cubensis genome.</title>
        <authorList>
            <person name="Mckernan K.J."/>
            <person name="Crawford S."/>
            <person name="Trippe A."/>
            <person name="Kane L.T."/>
            <person name="Mclaughlin S."/>
        </authorList>
    </citation>
    <scope>NUCLEOTIDE SEQUENCE</scope>
    <source>
        <strain evidence="1">MGC-MH-2018</strain>
    </source>
</reference>
<evidence type="ECO:0000313" key="2">
    <source>
        <dbReference type="Proteomes" id="UP000664032"/>
    </source>
</evidence>
<name>A0ACB8GU98_PSICU</name>
<dbReference type="Proteomes" id="UP000664032">
    <property type="component" value="Unassembled WGS sequence"/>
</dbReference>
<accession>A0ACB8GU98</accession>
<gene>
    <name evidence="1" type="ORF">JR316_0007725</name>
</gene>
<protein>
    <submittedName>
        <fullName evidence="1">Fruiting body protein SC1</fullName>
    </submittedName>
</protein>
<dbReference type="EMBL" id="JAFIQS020000007">
    <property type="protein sequence ID" value="KAH9479146.1"/>
    <property type="molecule type" value="Genomic_DNA"/>
</dbReference>
<proteinExistence type="predicted"/>
<keyword evidence="2" id="KW-1185">Reference proteome</keyword>
<comment type="caution">
    <text evidence="1">The sequence shown here is derived from an EMBL/GenBank/DDBJ whole genome shotgun (WGS) entry which is preliminary data.</text>
</comment>
<organism evidence="1 2">
    <name type="scientific">Psilocybe cubensis</name>
    <name type="common">Psychedelic mushroom</name>
    <name type="synonym">Stropharia cubensis</name>
    <dbReference type="NCBI Taxonomy" id="181762"/>
    <lineage>
        <taxon>Eukaryota</taxon>
        <taxon>Fungi</taxon>
        <taxon>Dikarya</taxon>
        <taxon>Basidiomycota</taxon>
        <taxon>Agaricomycotina</taxon>
        <taxon>Agaricomycetes</taxon>
        <taxon>Agaricomycetidae</taxon>
        <taxon>Agaricales</taxon>
        <taxon>Agaricineae</taxon>
        <taxon>Strophariaceae</taxon>
        <taxon>Psilocybe</taxon>
    </lineage>
</organism>